<protein>
    <recommendedName>
        <fullName evidence="6">Autophagy-related protein 27</fullName>
    </recommendedName>
</protein>
<evidence type="ECO:0000256" key="12">
    <source>
        <dbReference type="ARBA" id="ARBA00023006"/>
    </source>
</evidence>
<evidence type="ECO:0000256" key="11">
    <source>
        <dbReference type="ARBA" id="ARBA00022989"/>
    </source>
</evidence>
<dbReference type="InterPro" id="IPR044865">
    <property type="entry name" value="MRH_dom"/>
</dbReference>
<evidence type="ECO:0000256" key="8">
    <source>
        <dbReference type="ARBA" id="ARBA00022692"/>
    </source>
</evidence>
<keyword evidence="11 18" id="KW-1133">Transmembrane helix</keyword>
<feature type="chain" id="PRO_5018083525" description="Autophagy-related protein 27" evidence="19">
    <location>
        <begin position="25"/>
        <end position="298"/>
    </location>
</feature>
<dbReference type="InParanoid" id="A0A3N4LNP5"/>
<evidence type="ECO:0000256" key="7">
    <source>
        <dbReference type="ARBA" id="ARBA00022448"/>
    </source>
</evidence>
<evidence type="ECO:0000256" key="18">
    <source>
        <dbReference type="SAM" id="Phobius"/>
    </source>
</evidence>
<evidence type="ECO:0000256" key="6">
    <source>
        <dbReference type="ARBA" id="ARBA00013776"/>
    </source>
</evidence>
<dbReference type="GO" id="GO:0006914">
    <property type="term" value="P:autophagy"/>
    <property type="evidence" value="ECO:0007669"/>
    <property type="project" value="UniProtKB-KW"/>
</dbReference>
<dbReference type="AlphaFoldDB" id="A0A3N4LNP5"/>
<keyword evidence="9 19" id="KW-0732">Signal</keyword>
<dbReference type="InterPro" id="IPR018939">
    <property type="entry name" value="Autophagy-rel_prot_27"/>
</dbReference>
<dbReference type="GO" id="GO:0031966">
    <property type="term" value="C:mitochondrial membrane"/>
    <property type="evidence" value="ECO:0007669"/>
    <property type="project" value="UniProtKB-SubCell"/>
</dbReference>
<evidence type="ECO:0000256" key="15">
    <source>
        <dbReference type="ARBA" id="ARBA00023136"/>
    </source>
</evidence>
<evidence type="ECO:0000256" key="13">
    <source>
        <dbReference type="ARBA" id="ARBA00023034"/>
    </source>
</evidence>
<reference evidence="21 22" key="1">
    <citation type="journal article" date="2018" name="Nat. Ecol. Evol.">
        <title>Pezizomycetes genomes reveal the molecular basis of ectomycorrhizal truffle lifestyle.</title>
        <authorList>
            <person name="Murat C."/>
            <person name="Payen T."/>
            <person name="Noel B."/>
            <person name="Kuo A."/>
            <person name="Morin E."/>
            <person name="Chen J."/>
            <person name="Kohler A."/>
            <person name="Krizsan K."/>
            <person name="Balestrini R."/>
            <person name="Da Silva C."/>
            <person name="Montanini B."/>
            <person name="Hainaut M."/>
            <person name="Levati E."/>
            <person name="Barry K.W."/>
            <person name="Belfiori B."/>
            <person name="Cichocki N."/>
            <person name="Clum A."/>
            <person name="Dockter R.B."/>
            <person name="Fauchery L."/>
            <person name="Guy J."/>
            <person name="Iotti M."/>
            <person name="Le Tacon F."/>
            <person name="Lindquist E.A."/>
            <person name="Lipzen A."/>
            <person name="Malagnac F."/>
            <person name="Mello A."/>
            <person name="Molinier V."/>
            <person name="Miyauchi S."/>
            <person name="Poulain J."/>
            <person name="Riccioni C."/>
            <person name="Rubini A."/>
            <person name="Sitrit Y."/>
            <person name="Splivallo R."/>
            <person name="Traeger S."/>
            <person name="Wang M."/>
            <person name="Zifcakova L."/>
            <person name="Wipf D."/>
            <person name="Zambonelli A."/>
            <person name="Paolocci F."/>
            <person name="Nowrousian M."/>
            <person name="Ottonello S."/>
            <person name="Baldrian P."/>
            <person name="Spatafora J.W."/>
            <person name="Henrissat B."/>
            <person name="Nagy L.G."/>
            <person name="Aury J.M."/>
            <person name="Wincker P."/>
            <person name="Grigoriev I.V."/>
            <person name="Bonfante P."/>
            <person name="Martin F.M."/>
        </authorList>
    </citation>
    <scope>NUCLEOTIDE SEQUENCE [LARGE SCALE GENOMIC DNA]</scope>
    <source>
        <strain evidence="21 22">ATCC MYA-4762</strain>
    </source>
</reference>
<evidence type="ECO:0000259" key="20">
    <source>
        <dbReference type="PROSITE" id="PS51914"/>
    </source>
</evidence>
<evidence type="ECO:0000313" key="22">
    <source>
        <dbReference type="Proteomes" id="UP000267821"/>
    </source>
</evidence>
<dbReference type="GO" id="GO:0015031">
    <property type="term" value="P:protein transport"/>
    <property type="evidence" value="ECO:0007669"/>
    <property type="project" value="UniProtKB-KW"/>
</dbReference>
<dbReference type="Pfam" id="PF09451">
    <property type="entry name" value="ATG27"/>
    <property type="match status" value="1"/>
</dbReference>
<organism evidence="21 22">
    <name type="scientific">Terfezia boudieri ATCC MYA-4762</name>
    <dbReference type="NCBI Taxonomy" id="1051890"/>
    <lineage>
        <taxon>Eukaryota</taxon>
        <taxon>Fungi</taxon>
        <taxon>Dikarya</taxon>
        <taxon>Ascomycota</taxon>
        <taxon>Pezizomycotina</taxon>
        <taxon>Pezizomycetes</taxon>
        <taxon>Pezizales</taxon>
        <taxon>Pezizaceae</taxon>
        <taxon>Terfezia</taxon>
    </lineage>
</organism>
<dbReference type="OrthoDB" id="29460at2759"/>
<evidence type="ECO:0000256" key="14">
    <source>
        <dbReference type="ARBA" id="ARBA00023128"/>
    </source>
</evidence>
<keyword evidence="10" id="KW-0653">Protein transport</keyword>
<evidence type="ECO:0000256" key="16">
    <source>
        <dbReference type="ARBA" id="ARBA00023157"/>
    </source>
</evidence>
<evidence type="ECO:0000256" key="1">
    <source>
        <dbReference type="ARBA" id="ARBA00004304"/>
    </source>
</evidence>
<comment type="subcellular location">
    <subcellularLocation>
        <location evidence="2">Cytoplasmic vesicle membrane</location>
        <topology evidence="2">Single-pass type I membrane protein</topology>
    </subcellularLocation>
    <subcellularLocation>
        <location evidence="4">Golgi apparatus membrane</location>
        <topology evidence="4">Single-pass type I membrane protein</topology>
    </subcellularLocation>
    <subcellularLocation>
        <location evidence="1">Mitochondrion membrane</location>
        <topology evidence="1">Single-pass membrane protein</topology>
    </subcellularLocation>
    <subcellularLocation>
        <location evidence="3">Preautophagosomal structure membrane</location>
        <topology evidence="3">Single-pass type I membrane protein</topology>
    </subcellularLocation>
</comment>
<keyword evidence="7" id="KW-0813">Transport</keyword>
<feature type="transmembrane region" description="Helical" evidence="18">
    <location>
        <begin position="227"/>
        <end position="249"/>
    </location>
</feature>
<keyword evidence="8 18" id="KW-0812">Transmembrane</keyword>
<feature type="domain" description="MRH" evidence="20">
    <location>
        <begin position="26"/>
        <end position="213"/>
    </location>
</feature>
<dbReference type="SUPFAM" id="SSF50911">
    <property type="entry name" value="Mannose 6-phosphate receptor domain"/>
    <property type="match status" value="1"/>
</dbReference>
<dbReference type="PROSITE" id="PS51914">
    <property type="entry name" value="MRH"/>
    <property type="match status" value="1"/>
</dbReference>
<dbReference type="Gene3D" id="2.70.130.10">
    <property type="entry name" value="Mannose-6-phosphate receptor binding domain"/>
    <property type="match status" value="1"/>
</dbReference>
<dbReference type="GO" id="GO:0034045">
    <property type="term" value="C:phagophore assembly site membrane"/>
    <property type="evidence" value="ECO:0007669"/>
    <property type="project" value="UniProtKB-SubCell"/>
</dbReference>
<keyword evidence="14" id="KW-0496">Mitochondrion</keyword>
<evidence type="ECO:0000256" key="4">
    <source>
        <dbReference type="ARBA" id="ARBA00004614"/>
    </source>
</evidence>
<evidence type="ECO:0000256" key="2">
    <source>
        <dbReference type="ARBA" id="ARBA00004358"/>
    </source>
</evidence>
<evidence type="ECO:0000256" key="19">
    <source>
        <dbReference type="SAM" id="SignalP"/>
    </source>
</evidence>
<feature type="signal peptide" evidence="19">
    <location>
        <begin position="1"/>
        <end position="24"/>
    </location>
</feature>
<accession>A0A3N4LNP5</accession>
<dbReference type="Proteomes" id="UP000267821">
    <property type="component" value="Unassembled WGS sequence"/>
</dbReference>
<keyword evidence="16" id="KW-1015">Disulfide bond</keyword>
<evidence type="ECO:0000256" key="3">
    <source>
        <dbReference type="ARBA" id="ARBA00004472"/>
    </source>
</evidence>
<dbReference type="GO" id="GO:0030659">
    <property type="term" value="C:cytoplasmic vesicle membrane"/>
    <property type="evidence" value="ECO:0007669"/>
    <property type="project" value="UniProtKB-SubCell"/>
</dbReference>
<evidence type="ECO:0000256" key="5">
    <source>
        <dbReference type="ARBA" id="ARBA00005363"/>
    </source>
</evidence>
<sequence>MAPSAAASLSSALLLFLLPALASAADDCKVAADGVTFDLSPLKGSSSVTDSKSTPPTVKIMTWTINPCGPIEWPKEVKEDDVCPKGSYVCGIELSHYSNDKDKSKDQIDRIIPIASDTKLNPSYTRLKSSTAEADANKEGVRVELHGGVYPPDKDQGKEQKAVVEFICDKDKTGLEGQERYGKVIDGAKSLRYLSYEGGVLKLEWRTKQACEQQASGGGDGGSHWGFFPWFIIIMFLLVAAYLIFGSWLNYNRYDARGWDLLPHGDTLRDIPYLVKDFARKVLHTVNGGGRRAGYSAV</sequence>
<dbReference type="PANTHER" id="PTHR15071">
    <property type="entry name" value="MANNOSE-6-PHOSPHATE RECEPTOR FAMILY MEMBER"/>
    <property type="match status" value="1"/>
</dbReference>
<comment type="similarity">
    <text evidence="5">Belongs to the ATG27 family.</text>
</comment>
<dbReference type="STRING" id="1051890.A0A3N4LNP5"/>
<dbReference type="GO" id="GO:0000139">
    <property type="term" value="C:Golgi membrane"/>
    <property type="evidence" value="ECO:0007669"/>
    <property type="project" value="UniProtKB-SubCell"/>
</dbReference>
<gene>
    <name evidence="21" type="ORF">L211DRAFT_882985</name>
</gene>
<keyword evidence="12" id="KW-0072">Autophagy</keyword>
<name>A0A3N4LNP5_9PEZI</name>
<keyword evidence="22" id="KW-1185">Reference proteome</keyword>
<keyword evidence="15 18" id="KW-0472">Membrane</keyword>
<dbReference type="EMBL" id="ML121547">
    <property type="protein sequence ID" value="RPB23288.1"/>
    <property type="molecule type" value="Genomic_DNA"/>
</dbReference>
<proteinExistence type="inferred from homology"/>
<keyword evidence="13" id="KW-0333">Golgi apparatus</keyword>
<dbReference type="PANTHER" id="PTHR15071:SF13">
    <property type="entry name" value="AUTOPHAGY-RELATED PROTEIN 27"/>
    <property type="match status" value="1"/>
</dbReference>
<evidence type="ECO:0000256" key="10">
    <source>
        <dbReference type="ARBA" id="ARBA00022927"/>
    </source>
</evidence>
<dbReference type="InterPro" id="IPR009011">
    <property type="entry name" value="Man6P_isomerase_rcpt-bd_dom_sf"/>
</dbReference>
<evidence type="ECO:0000256" key="17">
    <source>
        <dbReference type="ARBA" id="ARBA00023329"/>
    </source>
</evidence>
<keyword evidence="17" id="KW-0968">Cytoplasmic vesicle</keyword>
<evidence type="ECO:0000313" key="21">
    <source>
        <dbReference type="EMBL" id="RPB23288.1"/>
    </source>
</evidence>
<evidence type="ECO:0000256" key="9">
    <source>
        <dbReference type="ARBA" id="ARBA00022729"/>
    </source>
</evidence>